<keyword evidence="2" id="KW-1133">Transmembrane helix</keyword>
<keyword evidence="5" id="KW-1185">Reference proteome</keyword>
<feature type="domain" description="General stress protein 17M-like" evidence="3">
    <location>
        <begin position="4"/>
        <end position="68"/>
    </location>
</feature>
<feature type="transmembrane region" description="Helical" evidence="2">
    <location>
        <begin position="62"/>
        <end position="82"/>
    </location>
</feature>
<feature type="region of interest" description="Disordered" evidence="1">
    <location>
        <begin position="224"/>
        <end position="249"/>
    </location>
</feature>
<dbReference type="AlphaFoldDB" id="A0A2N5N2D5"/>
<evidence type="ECO:0000259" key="3">
    <source>
        <dbReference type="Pfam" id="PF11181"/>
    </source>
</evidence>
<accession>A0A2N5N2D5</accession>
<dbReference type="Proteomes" id="UP000234789">
    <property type="component" value="Unassembled WGS sequence"/>
</dbReference>
<dbReference type="EMBL" id="NFEZ01000004">
    <property type="protein sequence ID" value="PLT44476.1"/>
    <property type="molecule type" value="Genomic_DNA"/>
</dbReference>
<reference evidence="4 5" key="1">
    <citation type="submission" date="2017-05" db="EMBL/GenBank/DDBJ databases">
        <title>Functional genome analysis of Paenibacillus pasadenensis strain R16: insights on endophytic life style and antifungal activity.</title>
        <authorList>
            <person name="Passera A."/>
            <person name="Marcolungo L."/>
            <person name="Casati P."/>
            <person name="Brasca M."/>
            <person name="Quaglino F."/>
            <person name="Delledonne M."/>
        </authorList>
    </citation>
    <scope>NUCLEOTIDE SEQUENCE [LARGE SCALE GENOMIC DNA]</scope>
    <source>
        <strain evidence="4 5">R16</strain>
    </source>
</reference>
<dbReference type="InterPro" id="IPR052948">
    <property type="entry name" value="Low_temp-induced_all0457"/>
</dbReference>
<evidence type="ECO:0000313" key="4">
    <source>
        <dbReference type="EMBL" id="PLT44476.1"/>
    </source>
</evidence>
<dbReference type="PANTHER" id="PTHR36109:SF2">
    <property type="entry name" value="MEMBRANE PROTEIN"/>
    <property type="match status" value="1"/>
</dbReference>
<comment type="caution">
    <text evidence="4">The sequence shown here is derived from an EMBL/GenBank/DDBJ whole genome shotgun (WGS) entry which is preliminary data.</text>
</comment>
<protein>
    <recommendedName>
        <fullName evidence="3">General stress protein 17M-like domain-containing protein</fullName>
    </recommendedName>
</protein>
<dbReference type="RefSeq" id="WP_101808577.1">
    <property type="nucleotide sequence ID" value="NZ_NFEZ01000004.1"/>
</dbReference>
<gene>
    <name evidence="4" type="ORF">B8V81_2907</name>
</gene>
<proteinExistence type="predicted"/>
<feature type="transmembrane region" description="Helical" evidence="2">
    <location>
        <begin position="94"/>
        <end position="119"/>
    </location>
</feature>
<evidence type="ECO:0000313" key="5">
    <source>
        <dbReference type="Proteomes" id="UP000234789"/>
    </source>
</evidence>
<keyword evidence="2" id="KW-0812">Transmembrane</keyword>
<dbReference type="PANTHER" id="PTHR36109">
    <property type="entry name" value="MEMBRANE PROTEIN-RELATED"/>
    <property type="match status" value="1"/>
</dbReference>
<evidence type="ECO:0000256" key="1">
    <source>
        <dbReference type="SAM" id="MobiDB-lite"/>
    </source>
</evidence>
<dbReference type="Pfam" id="PF11181">
    <property type="entry name" value="YflT"/>
    <property type="match status" value="1"/>
</dbReference>
<keyword evidence="2" id="KW-0472">Membrane</keyword>
<organism evidence="4 5">
    <name type="scientific">Paenibacillus pasadenensis</name>
    <dbReference type="NCBI Taxonomy" id="217090"/>
    <lineage>
        <taxon>Bacteria</taxon>
        <taxon>Bacillati</taxon>
        <taxon>Bacillota</taxon>
        <taxon>Bacilli</taxon>
        <taxon>Bacillales</taxon>
        <taxon>Paenibacillaceae</taxon>
        <taxon>Paenibacillus</taxon>
    </lineage>
</organism>
<dbReference type="InterPro" id="IPR025889">
    <property type="entry name" value="GSP17M-like_dom"/>
</dbReference>
<evidence type="ECO:0000256" key="2">
    <source>
        <dbReference type="SAM" id="Phobius"/>
    </source>
</evidence>
<name>A0A2N5N2D5_9BACL</name>
<sequence length="249" mass="24604">MTAPVVGIFRAEKDALHAMEELKAAGWSKEQLSVIRRTREEVCRVESQTGTNASEGMVSGGLAGAVLGGAAGVLATAGLLFVPGIGPLLAAGPIATVLAGAAFGGSAGTLVGGLAGLGIPDHQAEQYRTLVEQDHVLVIATADAGNQALAERIVTACGSLEGAAAESAAAEAIALDGGRLRDEAAAPGSADRAVRLNRVREESAAAAGAASGAAAEDVRVLIGPRPGESTVDAPAPAQELIVPIPPAGE</sequence>